<dbReference type="PANTHER" id="PTHR10108:SF1102">
    <property type="entry name" value="METHYLTRANSFERASE PMT28-RELATED"/>
    <property type="match status" value="1"/>
</dbReference>
<keyword evidence="4 6" id="KW-0812">Transmembrane</keyword>
<dbReference type="SUPFAM" id="SSF53335">
    <property type="entry name" value="S-adenosyl-L-methionine-dependent methyltransferases"/>
    <property type="match status" value="1"/>
</dbReference>
<dbReference type="GO" id="GO:0005802">
    <property type="term" value="C:trans-Golgi network"/>
    <property type="evidence" value="ECO:0007669"/>
    <property type="project" value="TreeGrafter"/>
</dbReference>
<dbReference type="InterPro" id="IPR004159">
    <property type="entry name" value="Put_SAM_MeTrfase"/>
</dbReference>
<comment type="subcellular location">
    <subcellularLocation>
        <location evidence="5">Endomembrane system</location>
        <topology evidence="5">Single-pass membrane protein</topology>
    </subcellularLocation>
    <subcellularLocation>
        <location evidence="1 6">Membrane</location>
        <topology evidence="1 6">Single-pass type II membrane protein</topology>
    </subcellularLocation>
</comment>
<dbReference type="Gene3D" id="3.40.50.150">
    <property type="entry name" value="Vaccinia Virus protein VP39"/>
    <property type="match status" value="1"/>
</dbReference>
<dbReference type="EC" id="2.1.1.-" evidence="6"/>
<dbReference type="AlphaFoldDB" id="A0A835QAS6"/>
<name>A0A835QAS6_VANPL</name>
<accession>A0A835QAS6</accession>
<feature type="compositionally biased region" description="Acidic residues" evidence="7">
    <location>
        <begin position="1"/>
        <end position="26"/>
    </location>
</feature>
<evidence type="ECO:0000256" key="1">
    <source>
        <dbReference type="ARBA" id="ARBA00004606"/>
    </source>
</evidence>
<dbReference type="Proteomes" id="UP000636800">
    <property type="component" value="Unassembled WGS sequence"/>
</dbReference>
<comment type="similarity">
    <text evidence="2 6">Belongs to the methyltransferase superfamily.</text>
</comment>
<keyword evidence="9" id="KW-1185">Reference proteome</keyword>
<evidence type="ECO:0000256" key="2">
    <source>
        <dbReference type="ARBA" id="ARBA00008361"/>
    </source>
</evidence>
<evidence type="ECO:0000256" key="5">
    <source>
        <dbReference type="ARBA" id="ARBA00037847"/>
    </source>
</evidence>
<dbReference type="GO" id="GO:0008168">
    <property type="term" value="F:methyltransferase activity"/>
    <property type="evidence" value="ECO:0007669"/>
    <property type="project" value="UniProtKB-UniRule"/>
</dbReference>
<comment type="caution">
    <text evidence="8">The sequence shown here is derived from an EMBL/GenBank/DDBJ whole genome shotgun (WGS) entry which is preliminary data.</text>
</comment>
<proteinExistence type="inferred from homology"/>
<evidence type="ECO:0000256" key="7">
    <source>
        <dbReference type="SAM" id="MobiDB-lite"/>
    </source>
</evidence>
<evidence type="ECO:0000256" key="3">
    <source>
        <dbReference type="ARBA" id="ARBA00022603"/>
    </source>
</evidence>
<evidence type="ECO:0000313" key="9">
    <source>
        <dbReference type="Proteomes" id="UP000636800"/>
    </source>
</evidence>
<dbReference type="InterPro" id="IPR029063">
    <property type="entry name" value="SAM-dependent_MTases_sf"/>
</dbReference>
<dbReference type="GO" id="GO:0005768">
    <property type="term" value="C:endosome"/>
    <property type="evidence" value="ECO:0007669"/>
    <property type="project" value="TreeGrafter"/>
</dbReference>
<evidence type="ECO:0000256" key="4">
    <source>
        <dbReference type="ARBA" id="ARBA00022968"/>
    </source>
</evidence>
<dbReference type="GO" id="GO:0032259">
    <property type="term" value="P:methylation"/>
    <property type="evidence" value="ECO:0007669"/>
    <property type="project" value="UniProtKB-KW"/>
</dbReference>
<organism evidence="8 9">
    <name type="scientific">Vanilla planifolia</name>
    <name type="common">Vanilla</name>
    <dbReference type="NCBI Taxonomy" id="51239"/>
    <lineage>
        <taxon>Eukaryota</taxon>
        <taxon>Viridiplantae</taxon>
        <taxon>Streptophyta</taxon>
        <taxon>Embryophyta</taxon>
        <taxon>Tracheophyta</taxon>
        <taxon>Spermatophyta</taxon>
        <taxon>Magnoliopsida</taxon>
        <taxon>Liliopsida</taxon>
        <taxon>Asparagales</taxon>
        <taxon>Orchidaceae</taxon>
        <taxon>Vanilloideae</taxon>
        <taxon>Vanilleae</taxon>
        <taxon>Vanilla</taxon>
    </lineage>
</organism>
<reference evidence="8 9" key="1">
    <citation type="journal article" date="2020" name="Nat. Food">
        <title>A phased Vanilla planifolia genome enables genetic improvement of flavour and production.</title>
        <authorList>
            <person name="Hasing T."/>
            <person name="Tang H."/>
            <person name="Brym M."/>
            <person name="Khazi F."/>
            <person name="Huang T."/>
            <person name="Chambers A.H."/>
        </authorList>
    </citation>
    <scope>NUCLEOTIDE SEQUENCE [LARGE SCALE GENOMIC DNA]</scope>
    <source>
        <tissue evidence="8">Leaf</tissue>
    </source>
</reference>
<dbReference type="OrthoDB" id="1713913at2759"/>
<dbReference type="EMBL" id="JADCNL010000009">
    <property type="protein sequence ID" value="KAG0466169.1"/>
    <property type="molecule type" value="Genomic_DNA"/>
</dbReference>
<evidence type="ECO:0000313" key="8">
    <source>
        <dbReference type="EMBL" id="KAG0466169.1"/>
    </source>
</evidence>
<protein>
    <recommendedName>
        <fullName evidence="6">Methyltransferase</fullName>
        <ecNumber evidence="6">2.1.1.-</ecNumber>
    </recommendedName>
</protein>
<gene>
    <name evidence="8" type="ORF">HPP92_017749</name>
</gene>
<sequence length="354" mass="39942">MDVEIEDGVDVNSEEENPSVEWDAGEGSESVKKRKKNKNLGPLFDSTTRYDWKLCGGRSKQNYIPCIDMEGAGGRRHHERSCPRGTVTCLVPIPKEYGMLVPWPESKFKVSGDGSSFIERVSEFLLVLLQVLYGNVAHPKLSAFIKTNKFINVSGEYLRFPQRNLISRVEFNIILIRLKSDASFVVSLLEKDVITLSLGLMSDQRDLTQVLLERGIPSVMGNLGTSRLPFPAGVFDAVHCSSCNIHWHSNGGRLLLEINRILRPGGYFIISMAHGDAESEKGMSLLTASICWNVLAHKTDDTSELDIMIYQRPISNDIYNLRRRNEPPFCKDDENQDFAWYVPIKGCLHKLLLH</sequence>
<dbReference type="Pfam" id="PF03141">
    <property type="entry name" value="Methyltransf_29"/>
    <property type="match status" value="2"/>
</dbReference>
<dbReference type="PANTHER" id="PTHR10108">
    <property type="entry name" value="SAM-DEPENDENT METHYLTRANSFERASE"/>
    <property type="match status" value="1"/>
</dbReference>
<keyword evidence="3 6" id="KW-0489">Methyltransferase</keyword>
<dbReference type="GO" id="GO:0016020">
    <property type="term" value="C:membrane"/>
    <property type="evidence" value="ECO:0007669"/>
    <property type="project" value="UniProtKB-SubCell"/>
</dbReference>
<feature type="region of interest" description="Disordered" evidence="7">
    <location>
        <begin position="1"/>
        <end position="34"/>
    </location>
</feature>
<keyword evidence="6" id="KW-0325">Glycoprotein</keyword>
<evidence type="ECO:0000256" key="6">
    <source>
        <dbReference type="RuleBase" id="RU366043"/>
    </source>
</evidence>
<keyword evidence="6" id="KW-0808">Transferase</keyword>
<keyword evidence="4 6" id="KW-0735">Signal-anchor</keyword>